<comment type="cofactor">
    <cofactor evidence="1">
        <name>Mn(2+)</name>
        <dbReference type="ChEBI" id="CHEBI:29035"/>
    </cofactor>
</comment>
<evidence type="ECO:0000256" key="9">
    <source>
        <dbReference type="ARBA" id="ARBA00048781"/>
    </source>
</evidence>
<keyword evidence="3 10" id="KW-0547">Nucleotide-binding</keyword>
<dbReference type="HAMAP" id="MF_00648">
    <property type="entry name" value="Non_canon_purine_NTPase_YjjX"/>
    <property type="match status" value="1"/>
</dbReference>
<sequence length="176" mass="17843">MTETVRVAVGSGNPVKRSAAVAAFERAGVPAAVEAEPVPSGVPEQPRGTAETVRGAENRATAALDAGDYDYGVGLEGGVTRVEAQDGLWLTMWAAVADGERVTTGCGPRLRLPDSIASRVESGAELGPVMDDVLDTTGVAENEGAAGVLTAGVVNRKSALRAALAGALGPHLTAYY</sequence>
<dbReference type="GO" id="GO:0006772">
    <property type="term" value="P:thiamine metabolic process"/>
    <property type="evidence" value="ECO:0007669"/>
    <property type="project" value="TreeGrafter"/>
</dbReference>
<keyword evidence="7 10" id="KW-0464">Manganese</keyword>
<evidence type="ECO:0000313" key="13">
    <source>
        <dbReference type="Proteomes" id="UP000607197"/>
    </source>
</evidence>
<name>A0A830FP60_9EURY</name>
<dbReference type="FunFam" id="3.90.950.10:FF:000002">
    <property type="entry name" value="Inosine/xanthosine triphosphatase"/>
    <property type="match status" value="1"/>
</dbReference>
<dbReference type="InterPro" id="IPR050299">
    <property type="entry name" value="YjjX_NTPase"/>
</dbReference>
<dbReference type="PANTHER" id="PTHR34699">
    <property type="match status" value="1"/>
</dbReference>
<proteinExistence type="inferred from homology"/>
<dbReference type="InterPro" id="IPR002786">
    <property type="entry name" value="Non_canon_purine_NTPase"/>
</dbReference>
<dbReference type="RefSeq" id="WP_188980916.1">
    <property type="nucleotide sequence ID" value="NZ_BMPG01000007.1"/>
</dbReference>
<evidence type="ECO:0000256" key="2">
    <source>
        <dbReference type="ARBA" id="ARBA00022723"/>
    </source>
</evidence>
<dbReference type="InterPro" id="IPR026533">
    <property type="entry name" value="NTPase/PRRC1"/>
</dbReference>
<keyword evidence="13" id="KW-1185">Reference proteome</keyword>
<evidence type="ECO:0000256" key="1">
    <source>
        <dbReference type="ARBA" id="ARBA00001936"/>
    </source>
</evidence>
<reference evidence="12" key="1">
    <citation type="journal article" date="2014" name="Int. J. Syst. Evol. Microbiol.">
        <title>Complete genome sequence of Corynebacterium casei LMG S-19264T (=DSM 44701T), isolated from a smear-ripened cheese.</title>
        <authorList>
            <consortium name="US DOE Joint Genome Institute (JGI-PGF)"/>
            <person name="Walter F."/>
            <person name="Albersmeier A."/>
            <person name="Kalinowski J."/>
            <person name="Ruckert C."/>
        </authorList>
    </citation>
    <scope>NUCLEOTIDE SEQUENCE</scope>
    <source>
        <strain evidence="12">JCM 19596</strain>
    </source>
</reference>
<dbReference type="SUPFAM" id="SSF52972">
    <property type="entry name" value="ITPase-like"/>
    <property type="match status" value="1"/>
</dbReference>
<comment type="catalytic activity">
    <reaction evidence="8 10">
        <text>ITP + H2O = IDP + phosphate + H(+)</text>
        <dbReference type="Rhea" id="RHEA:28330"/>
        <dbReference type="ChEBI" id="CHEBI:15377"/>
        <dbReference type="ChEBI" id="CHEBI:15378"/>
        <dbReference type="ChEBI" id="CHEBI:43474"/>
        <dbReference type="ChEBI" id="CHEBI:58280"/>
        <dbReference type="ChEBI" id="CHEBI:61402"/>
        <dbReference type="EC" id="3.6.1.73"/>
    </reaction>
</comment>
<evidence type="ECO:0000256" key="6">
    <source>
        <dbReference type="ARBA" id="ARBA00023080"/>
    </source>
</evidence>
<reference evidence="12" key="2">
    <citation type="submission" date="2020-09" db="EMBL/GenBank/DDBJ databases">
        <authorList>
            <person name="Sun Q."/>
            <person name="Ohkuma M."/>
        </authorList>
    </citation>
    <scope>NUCLEOTIDE SEQUENCE</scope>
    <source>
        <strain evidence="12">JCM 19596</strain>
    </source>
</reference>
<dbReference type="Pfam" id="PF01931">
    <property type="entry name" value="NTPase_I-T"/>
    <property type="match status" value="1"/>
</dbReference>
<dbReference type="InterPro" id="IPR029001">
    <property type="entry name" value="ITPase-like_fam"/>
</dbReference>
<accession>A0A830FP60</accession>
<feature type="domain" description="Non-canonical purine NTP phosphatase/PRRC1" evidence="11">
    <location>
        <begin position="10"/>
        <end position="171"/>
    </location>
</feature>
<dbReference type="Proteomes" id="UP000607197">
    <property type="component" value="Unassembled WGS sequence"/>
</dbReference>
<comment type="similarity">
    <text evidence="10">Belongs to the YjjX NTPase family.</text>
</comment>
<keyword evidence="6 10" id="KW-0546">Nucleotide metabolism</keyword>
<dbReference type="EMBL" id="BMPG01000007">
    <property type="protein sequence ID" value="GGL72622.1"/>
    <property type="molecule type" value="Genomic_DNA"/>
</dbReference>
<dbReference type="GO" id="GO:0009117">
    <property type="term" value="P:nucleotide metabolic process"/>
    <property type="evidence" value="ECO:0007669"/>
    <property type="project" value="UniProtKB-KW"/>
</dbReference>
<comment type="caution">
    <text evidence="12">The sequence shown here is derived from an EMBL/GenBank/DDBJ whole genome shotgun (WGS) entry which is preliminary data.</text>
</comment>
<dbReference type="Gene3D" id="3.90.950.10">
    <property type="match status" value="1"/>
</dbReference>
<keyword evidence="4 10" id="KW-0378">Hydrolase</keyword>
<evidence type="ECO:0000256" key="10">
    <source>
        <dbReference type="HAMAP-Rule" id="MF_00648"/>
    </source>
</evidence>
<evidence type="ECO:0000256" key="7">
    <source>
        <dbReference type="ARBA" id="ARBA00023211"/>
    </source>
</evidence>
<evidence type="ECO:0000256" key="4">
    <source>
        <dbReference type="ARBA" id="ARBA00022801"/>
    </source>
</evidence>
<evidence type="ECO:0000256" key="3">
    <source>
        <dbReference type="ARBA" id="ARBA00022741"/>
    </source>
</evidence>
<dbReference type="OrthoDB" id="52857at2157"/>
<organism evidence="12 13">
    <name type="scientific">Halocalculus aciditolerans</name>
    <dbReference type="NCBI Taxonomy" id="1383812"/>
    <lineage>
        <taxon>Archaea</taxon>
        <taxon>Methanobacteriati</taxon>
        <taxon>Methanobacteriota</taxon>
        <taxon>Stenosarchaea group</taxon>
        <taxon>Halobacteria</taxon>
        <taxon>Halobacteriales</taxon>
        <taxon>Halobacteriaceae</taxon>
        <taxon>Halocalculus</taxon>
    </lineage>
</organism>
<evidence type="ECO:0000256" key="8">
    <source>
        <dbReference type="ARBA" id="ARBA00048174"/>
    </source>
</evidence>
<dbReference type="PANTHER" id="PTHR34699:SF2">
    <property type="entry name" value="NON-CANONICAL PURINE NTP PHOSPHATASE_PRRC1 DOMAIN-CONTAINING PROTEIN"/>
    <property type="match status" value="1"/>
</dbReference>
<gene>
    <name evidence="12" type="primary">yjjX</name>
    <name evidence="12" type="ORF">GCM10009039_33260</name>
</gene>
<dbReference type="AlphaFoldDB" id="A0A830FP60"/>
<dbReference type="GO" id="GO:0000166">
    <property type="term" value="F:nucleotide binding"/>
    <property type="evidence" value="ECO:0007669"/>
    <property type="project" value="UniProtKB-KW"/>
</dbReference>
<comment type="cofactor">
    <cofactor evidence="10">
        <name>Mg(2+)</name>
        <dbReference type="ChEBI" id="CHEBI:18420"/>
    </cofactor>
    <cofactor evidence="10">
        <name>Mn(2+)</name>
        <dbReference type="ChEBI" id="CHEBI:29035"/>
    </cofactor>
    <text evidence="10">Binds 1 divalent metal cation per subunit; can use either Mg(2+) or Mn(2+).</text>
</comment>
<evidence type="ECO:0000313" key="12">
    <source>
        <dbReference type="EMBL" id="GGL72622.1"/>
    </source>
</evidence>
<dbReference type="GO" id="GO:0103023">
    <property type="term" value="F:ITPase activity"/>
    <property type="evidence" value="ECO:0007669"/>
    <property type="project" value="UniProtKB-EC"/>
</dbReference>
<keyword evidence="5 10" id="KW-0460">Magnesium</keyword>
<feature type="binding site" evidence="10">
    <location>
        <position position="68"/>
    </location>
    <ligand>
        <name>Mg(2+)</name>
        <dbReference type="ChEBI" id="CHEBI:18420"/>
    </ligand>
</feature>
<evidence type="ECO:0000256" key="5">
    <source>
        <dbReference type="ARBA" id="ARBA00022842"/>
    </source>
</evidence>
<comment type="subunit">
    <text evidence="10">Homodimer.</text>
</comment>
<dbReference type="EC" id="3.6.1.73" evidence="10"/>
<keyword evidence="2 10" id="KW-0479">Metal-binding</keyword>
<dbReference type="GO" id="GO:0046872">
    <property type="term" value="F:metal ion binding"/>
    <property type="evidence" value="ECO:0007669"/>
    <property type="project" value="UniProtKB-KW"/>
</dbReference>
<protein>
    <recommendedName>
        <fullName evidence="10">Probable inosine/xanthosine triphosphatase</fullName>
        <shortName evidence="10">ITPase/XTPase</shortName>
        <ecNumber evidence="10">3.6.1.73</ecNumber>
    </recommendedName>
    <alternativeName>
        <fullName evidence="10">Non-canonical purine NTP phosphatase</fullName>
    </alternativeName>
    <alternativeName>
        <fullName evidence="10">Non-standard purine NTP phosphatase</fullName>
    </alternativeName>
    <alternativeName>
        <fullName evidence="10">Nucleoside-triphosphate phosphatase</fullName>
        <shortName evidence="10">NTPase</shortName>
    </alternativeName>
</protein>
<evidence type="ECO:0000259" key="11">
    <source>
        <dbReference type="Pfam" id="PF01931"/>
    </source>
</evidence>
<comment type="function">
    <text evidence="10">Phosphatase that hydrolyzes non-canonical purine nucleotides such as XTP and ITP to their respective diphosphate derivatives. Probably excludes non-canonical purines from DNA/RNA precursor pool, thus preventing their incorporation into DNA/RNA and avoiding chromosomal lesions.</text>
</comment>
<comment type="catalytic activity">
    <reaction evidence="9 10">
        <text>XTP + H2O = XDP + phosphate + H(+)</text>
        <dbReference type="Rhea" id="RHEA:28406"/>
        <dbReference type="ChEBI" id="CHEBI:15377"/>
        <dbReference type="ChEBI" id="CHEBI:15378"/>
        <dbReference type="ChEBI" id="CHEBI:43474"/>
        <dbReference type="ChEBI" id="CHEBI:59884"/>
        <dbReference type="ChEBI" id="CHEBI:61314"/>
        <dbReference type="EC" id="3.6.1.73"/>
    </reaction>
</comment>
<comment type="caution">
    <text evidence="10">Lacks conserved residue(s) required for the propagation of feature annotation.</text>
</comment>